<sequence length="70" mass="8085">MQTAYIFTIMTPAYEPQTSSNHGAIYATASQSWNEGMPCVRWFCWHPSIQSKINSKIELNRCLNLPLNRH</sequence>
<proteinExistence type="predicted"/>
<reference evidence="1" key="1">
    <citation type="submission" date="2014-11" db="EMBL/GenBank/DDBJ databases">
        <authorList>
            <person name="Amaro Gonzalez C."/>
        </authorList>
    </citation>
    <scope>NUCLEOTIDE SEQUENCE</scope>
</reference>
<organism evidence="1">
    <name type="scientific">Anguilla anguilla</name>
    <name type="common">European freshwater eel</name>
    <name type="synonym">Muraena anguilla</name>
    <dbReference type="NCBI Taxonomy" id="7936"/>
    <lineage>
        <taxon>Eukaryota</taxon>
        <taxon>Metazoa</taxon>
        <taxon>Chordata</taxon>
        <taxon>Craniata</taxon>
        <taxon>Vertebrata</taxon>
        <taxon>Euteleostomi</taxon>
        <taxon>Actinopterygii</taxon>
        <taxon>Neopterygii</taxon>
        <taxon>Teleostei</taxon>
        <taxon>Anguilliformes</taxon>
        <taxon>Anguillidae</taxon>
        <taxon>Anguilla</taxon>
    </lineage>
</organism>
<accession>A0A0E9WU23</accession>
<dbReference type="EMBL" id="GBXM01014653">
    <property type="protein sequence ID" value="JAH93924.1"/>
    <property type="molecule type" value="Transcribed_RNA"/>
</dbReference>
<name>A0A0E9WU23_ANGAN</name>
<evidence type="ECO:0000313" key="1">
    <source>
        <dbReference type="EMBL" id="JAH93924.1"/>
    </source>
</evidence>
<dbReference type="AlphaFoldDB" id="A0A0E9WU23"/>
<reference evidence="1" key="2">
    <citation type="journal article" date="2015" name="Fish Shellfish Immunol.">
        <title>Early steps in the European eel (Anguilla anguilla)-Vibrio vulnificus interaction in the gills: Role of the RtxA13 toxin.</title>
        <authorList>
            <person name="Callol A."/>
            <person name="Pajuelo D."/>
            <person name="Ebbesson L."/>
            <person name="Teles M."/>
            <person name="MacKenzie S."/>
            <person name="Amaro C."/>
        </authorList>
    </citation>
    <scope>NUCLEOTIDE SEQUENCE</scope>
</reference>
<protein>
    <submittedName>
        <fullName evidence="1">Uncharacterized protein</fullName>
    </submittedName>
</protein>